<keyword evidence="3" id="KW-0804">Transcription</keyword>
<dbReference type="InterPro" id="IPR050908">
    <property type="entry name" value="SmbC-like"/>
</dbReference>
<dbReference type="EMBL" id="JACXAD010000012">
    <property type="protein sequence ID" value="MBD2768648.1"/>
    <property type="molecule type" value="Genomic_DNA"/>
</dbReference>
<proteinExistence type="predicted"/>
<dbReference type="PANTHER" id="PTHR40055">
    <property type="entry name" value="TRANSCRIPTIONAL REGULATOR YGIV-RELATED"/>
    <property type="match status" value="1"/>
</dbReference>
<dbReference type="InterPro" id="IPR020449">
    <property type="entry name" value="Tscrpt_reg_AraC-type_HTH"/>
</dbReference>
<evidence type="ECO:0000256" key="2">
    <source>
        <dbReference type="ARBA" id="ARBA00023125"/>
    </source>
</evidence>
<dbReference type="SUPFAM" id="SSF46689">
    <property type="entry name" value="Homeodomain-like"/>
    <property type="match status" value="2"/>
</dbReference>
<dbReference type="PANTHER" id="PTHR40055:SF1">
    <property type="entry name" value="TRANSCRIPTIONAL REGULATOR YGIV-RELATED"/>
    <property type="match status" value="1"/>
</dbReference>
<dbReference type="PRINTS" id="PR00032">
    <property type="entry name" value="HTHARAC"/>
</dbReference>
<comment type="caution">
    <text evidence="5">The sequence shown here is derived from an EMBL/GenBank/DDBJ whole genome shotgun (WGS) entry which is preliminary data.</text>
</comment>
<protein>
    <submittedName>
        <fullName evidence="5">AraC family transcriptional regulator</fullName>
    </submittedName>
</protein>
<dbReference type="GO" id="GO:0043565">
    <property type="term" value="F:sequence-specific DNA binding"/>
    <property type="evidence" value="ECO:0007669"/>
    <property type="project" value="InterPro"/>
</dbReference>
<evidence type="ECO:0000256" key="1">
    <source>
        <dbReference type="ARBA" id="ARBA00023015"/>
    </source>
</evidence>
<evidence type="ECO:0000259" key="4">
    <source>
        <dbReference type="PROSITE" id="PS01124"/>
    </source>
</evidence>
<dbReference type="Gene3D" id="3.20.80.10">
    <property type="entry name" value="Regulatory factor, effector binding domain"/>
    <property type="match status" value="1"/>
</dbReference>
<evidence type="ECO:0000313" key="5">
    <source>
        <dbReference type="EMBL" id="MBD2768648.1"/>
    </source>
</evidence>
<dbReference type="InterPro" id="IPR018062">
    <property type="entry name" value="HTH_AraC-typ_CS"/>
</dbReference>
<dbReference type="InterPro" id="IPR029442">
    <property type="entry name" value="GyrI-like"/>
</dbReference>
<dbReference type="GO" id="GO:0003700">
    <property type="term" value="F:DNA-binding transcription factor activity"/>
    <property type="evidence" value="ECO:0007669"/>
    <property type="project" value="InterPro"/>
</dbReference>
<dbReference type="InterPro" id="IPR011256">
    <property type="entry name" value="Reg_factor_effector_dom_sf"/>
</dbReference>
<reference evidence="5" key="1">
    <citation type="submission" date="2020-09" db="EMBL/GenBank/DDBJ databases">
        <authorList>
            <person name="Kim M.K."/>
        </authorList>
    </citation>
    <scope>NUCLEOTIDE SEQUENCE</scope>
    <source>
        <strain evidence="5">BT664</strain>
    </source>
</reference>
<dbReference type="InterPro" id="IPR009057">
    <property type="entry name" value="Homeodomain-like_sf"/>
</dbReference>
<dbReference type="RefSeq" id="WP_317173567.1">
    <property type="nucleotide sequence ID" value="NZ_JACXAD010000012.1"/>
</dbReference>
<evidence type="ECO:0000313" key="6">
    <source>
        <dbReference type="Proteomes" id="UP000612233"/>
    </source>
</evidence>
<keyword evidence="1" id="KW-0805">Transcription regulation</keyword>
<gene>
    <name evidence="5" type="ORF">IC235_12200</name>
</gene>
<dbReference type="Pfam" id="PF12833">
    <property type="entry name" value="HTH_18"/>
    <property type="match status" value="1"/>
</dbReference>
<keyword evidence="6" id="KW-1185">Reference proteome</keyword>
<dbReference type="SUPFAM" id="SSF55136">
    <property type="entry name" value="Probable bacterial effector-binding domain"/>
    <property type="match status" value="1"/>
</dbReference>
<dbReference type="PROSITE" id="PS00041">
    <property type="entry name" value="HTH_ARAC_FAMILY_1"/>
    <property type="match status" value="1"/>
</dbReference>
<feature type="domain" description="HTH araC/xylS-type" evidence="4">
    <location>
        <begin position="13"/>
        <end position="111"/>
    </location>
</feature>
<dbReference type="PROSITE" id="PS01124">
    <property type="entry name" value="HTH_ARAC_FAMILY_2"/>
    <property type="match status" value="1"/>
</dbReference>
<dbReference type="Proteomes" id="UP000612233">
    <property type="component" value="Unassembled WGS sequence"/>
</dbReference>
<dbReference type="AlphaFoldDB" id="A0A927BEJ1"/>
<dbReference type="InterPro" id="IPR018060">
    <property type="entry name" value="HTH_AraC"/>
</dbReference>
<dbReference type="SMART" id="SM00871">
    <property type="entry name" value="AraC_E_bind"/>
    <property type="match status" value="1"/>
</dbReference>
<dbReference type="SMART" id="SM00342">
    <property type="entry name" value="HTH_ARAC"/>
    <property type="match status" value="1"/>
</dbReference>
<dbReference type="InterPro" id="IPR010499">
    <property type="entry name" value="AraC_E-bd"/>
</dbReference>
<accession>A0A927BEJ1</accession>
<organism evidence="5 6">
    <name type="scientific">Hymenobacter montanus</name>
    <dbReference type="NCBI Taxonomy" id="2771359"/>
    <lineage>
        <taxon>Bacteria</taxon>
        <taxon>Pseudomonadati</taxon>
        <taxon>Bacteroidota</taxon>
        <taxon>Cytophagia</taxon>
        <taxon>Cytophagales</taxon>
        <taxon>Hymenobacteraceae</taxon>
        <taxon>Hymenobacter</taxon>
    </lineage>
</organism>
<name>A0A927BEJ1_9BACT</name>
<evidence type="ECO:0000256" key="3">
    <source>
        <dbReference type="ARBA" id="ARBA00023163"/>
    </source>
</evidence>
<sequence>MGKTEEIYLKSRNRAIQFIERNLDKKILLKDIAQEAFLSEYHFHRIFKSLTGETVKEFSLRLKIERAAIRLKHSKDTIGQIASENGYENHETFTRSFKKYFQLTPQEYRDSIQQITIRKQTDYRSKEISLEKLQIIEPTVKHLPDLHLAYIRHTGSYENVASSFQRLMVWAATQLILKLKPTTIGIVHDNPDLTDEEKTRFDACVVLNKEIKPKGEIGFKKIEGGKFAVFRHKGNYDNFYTIYDYIYNVCLFDKGWELADKPALEWYIKSPPFTKPENYITDFCIPIK</sequence>
<dbReference type="Pfam" id="PF06445">
    <property type="entry name" value="GyrI-like"/>
    <property type="match status" value="1"/>
</dbReference>
<dbReference type="Gene3D" id="1.10.10.60">
    <property type="entry name" value="Homeodomain-like"/>
    <property type="match status" value="2"/>
</dbReference>
<keyword evidence="2" id="KW-0238">DNA-binding</keyword>